<evidence type="ECO:0000313" key="6">
    <source>
        <dbReference type="Proteomes" id="UP000195137"/>
    </source>
</evidence>
<name>A0A1Y3GBV2_9EURY</name>
<dbReference type="PANTHER" id="PTHR34535">
    <property type="entry name" value="HYDROGENASE MATURATION FACTOR HYPA"/>
    <property type="match status" value="1"/>
</dbReference>
<dbReference type="AlphaFoldDB" id="A0A1Y3GBV2"/>
<dbReference type="GO" id="GO:0016151">
    <property type="term" value="F:nickel cation binding"/>
    <property type="evidence" value="ECO:0007669"/>
    <property type="project" value="UniProtKB-UniRule"/>
</dbReference>
<keyword evidence="6" id="KW-1185">Reference proteome</keyword>
<dbReference type="EMBL" id="MRZU01000003">
    <property type="protein sequence ID" value="OUJ18941.1"/>
    <property type="molecule type" value="Genomic_DNA"/>
</dbReference>
<dbReference type="PIRSF" id="PIRSF004761">
    <property type="entry name" value="Hydrgn_mat_HypA"/>
    <property type="match status" value="1"/>
</dbReference>
<dbReference type="Pfam" id="PF01155">
    <property type="entry name" value="HypA"/>
    <property type="match status" value="1"/>
</dbReference>
<accession>A0A1Y3GBV2</accession>
<gene>
    <name evidence="4" type="primary">hypA</name>
    <name evidence="5" type="ORF">AMET1_0592</name>
</gene>
<protein>
    <recommendedName>
        <fullName evidence="4">Hydrogenase maturation factor HypA</fullName>
    </recommendedName>
</protein>
<organism evidence="5 6">
    <name type="scientific">Methanonatronarchaeum thermophilum</name>
    <dbReference type="NCBI Taxonomy" id="1927129"/>
    <lineage>
        <taxon>Archaea</taxon>
        <taxon>Methanobacteriati</taxon>
        <taxon>Methanobacteriota</taxon>
        <taxon>Methanonatronarchaeia</taxon>
        <taxon>Methanonatronarchaeales</taxon>
        <taxon>Methanonatronarchaeaceae</taxon>
        <taxon>Methanonatronarchaeum</taxon>
    </lineage>
</organism>
<comment type="caution">
    <text evidence="5">The sequence shown here is derived from an EMBL/GenBank/DDBJ whole genome shotgun (WGS) entry which is preliminary data.</text>
</comment>
<feature type="binding site" evidence="4">
    <location>
        <position position="74"/>
    </location>
    <ligand>
        <name>Zn(2+)</name>
        <dbReference type="ChEBI" id="CHEBI:29105"/>
    </ligand>
</feature>
<dbReference type="OrthoDB" id="36835at2157"/>
<comment type="function">
    <text evidence="4">Involved in the maturation of [NiFe] hydrogenases. Required for nickel insertion into the metal center of the hydrogenase.</text>
</comment>
<dbReference type="RefSeq" id="WP_086636995.1">
    <property type="nucleotide sequence ID" value="NZ_MRZU01000003.1"/>
</dbReference>
<feature type="binding site" evidence="4">
    <location>
        <position position="76"/>
    </location>
    <ligand>
        <name>Zn(2+)</name>
        <dbReference type="ChEBI" id="CHEBI:29105"/>
    </ligand>
</feature>
<evidence type="ECO:0000256" key="4">
    <source>
        <dbReference type="HAMAP-Rule" id="MF_00213"/>
    </source>
</evidence>
<comment type="similarity">
    <text evidence="4">Belongs to the HypA/HybF family.</text>
</comment>
<feature type="binding site" evidence="4">
    <location>
        <position position="100"/>
    </location>
    <ligand>
        <name>Zn(2+)</name>
        <dbReference type="ChEBI" id="CHEBI:29105"/>
    </ligand>
</feature>
<evidence type="ECO:0000256" key="2">
    <source>
        <dbReference type="ARBA" id="ARBA00022723"/>
    </source>
</evidence>
<feature type="binding site" evidence="4">
    <location>
        <position position="97"/>
    </location>
    <ligand>
        <name>Zn(2+)</name>
        <dbReference type="ChEBI" id="CHEBI:29105"/>
    </ligand>
</feature>
<evidence type="ECO:0000256" key="3">
    <source>
        <dbReference type="ARBA" id="ARBA00022833"/>
    </source>
</evidence>
<dbReference type="HAMAP" id="MF_00213">
    <property type="entry name" value="HypA_HybF"/>
    <property type="match status" value="1"/>
</dbReference>
<dbReference type="InterPro" id="IPR000688">
    <property type="entry name" value="HypA/HybF"/>
</dbReference>
<evidence type="ECO:0000313" key="5">
    <source>
        <dbReference type="EMBL" id="OUJ18941.1"/>
    </source>
</evidence>
<keyword evidence="2 4" id="KW-0479">Metal-binding</keyword>
<keyword evidence="3 4" id="KW-0862">Zinc</keyword>
<proteinExistence type="inferred from homology"/>
<reference evidence="5 6" key="1">
    <citation type="submission" date="2016-12" db="EMBL/GenBank/DDBJ databases">
        <title>Discovery of methanogenic haloarchaea.</title>
        <authorList>
            <person name="Sorokin D.Y."/>
            <person name="Makarova K.S."/>
            <person name="Abbas B."/>
            <person name="Ferrer M."/>
            <person name="Golyshin P.N."/>
        </authorList>
    </citation>
    <scope>NUCLEOTIDE SEQUENCE [LARGE SCALE GENOMIC DNA]</scope>
    <source>
        <strain evidence="5">AMET1</strain>
    </source>
</reference>
<keyword evidence="1 4" id="KW-0533">Nickel</keyword>
<dbReference type="Proteomes" id="UP000195137">
    <property type="component" value="Unassembled WGS sequence"/>
</dbReference>
<dbReference type="GO" id="GO:0008270">
    <property type="term" value="F:zinc ion binding"/>
    <property type="evidence" value="ECO:0007669"/>
    <property type="project" value="UniProtKB-UniRule"/>
</dbReference>
<dbReference type="PANTHER" id="PTHR34535:SF3">
    <property type="entry name" value="HYDROGENASE MATURATION FACTOR HYPA"/>
    <property type="match status" value="1"/>
</dbReference>
<feature type="binding site" evidence="4">
    <location>
        <position position="2"/>
    </location>
    <ligand>
        <name>Ni(2+)</name>
        <dbReference type="ChEBI" id="CHEBI:49786"/>
    </ligand>
</feature>
<sequence length="122" mass="13738">MHEFSVAEAIVEKTLEIADREKAESVEKITIQKGDLAHINNEQLIFCINAIKEKIEMLDKVEVEIKTVNVTINCSCGYSGEVEPKDHITDIIMALNCPECGKPDPEIKEGREITIENIEIKK</sequence>
<dbReference type="Gene3D" id="3.30.2320.80">
    <property type="match status" value="1"/>
</dbReference>
<evidence type="ECO:0000256" key="1">
    <source>
        <dbReference type="ARBA" id="ARBA00022596"/>
    </source>
</evidence>
<dbReference type="GO" id="GO:0051604">
    <property type="term" value="P:protein maturation"/>
    <property type="evidence" value="ECO:0007669"/>
    <property type="project" value="InterPro"/>
</dbReference>